<evidence type="ECO:0000313" key="3">
    <source>
        <dbReference type="Proteomes" id="UP001497516"/>
    </source>
</evidence>
<dbReference type="PANTHER" id="PTHR34569">
    <property type="entry name" value="EXPRESSED PROTEIN"/>
    <property type="match status" value="1"/>
</dbReference>
<dbReference type="Proteomes" id="UP001497516">
    <property type="component" value="Chromosome 6"/>
</dbReference>
<keyword evidence="3" id="KW-1185">Reference proteome</keyword>
<gene>
    <name evidence="2" type="ORF">LTRI10_LOCUS38349</name>
</gene>
<dbReference type="EMBL" id="OZ034819">
    <property type="protein sequence ID" value="CAL1398098.1"/>
    <property type="molecule type" value="Genomic_DNA"/>
</dbReference>
<protein>
    <submittedName>
        <fullName evidence="2">Uncharacterized protein</fullName>
    </submittedName>
</protein>
<dbReference type="PANTHER" id="PTHR34569:SF12">
    <property type="entry name" value="TRANSMEMBRANE PROTEIN"/>
    <property type="match status" value="1"/>
</dbReference>
<organism evidence="2 3">
    <name type="scientific">Linum trigynum</name>
    <dbReference type="NCBI Taxonomy" id="586398"/>
    <lineage>
        <taxon>Eukaryota</taxon>
        <taxon>Viridiplantae</taxon>
        <taxon>Streptophyta</taxon>
        <taxon>Embryophyta</taxon>
        <taxon>Tracheophyta</taxon>
        <taxon>Spermatophyta</taxon>
        <taxon>Magnoliopsida</taxon>
        <taxon>eudicotyledons</taxon>
        <taxon>Gunneridae</taxon>
        <taxon>Pentapetalae</taxon>
        <taxon>rosids</taxon>
        <taxon>fabids</taxon>
        <taxon>Malpighiales</taxon>
        <taxon>Linaceae</taxon>
        <taxon>Linum</taxon>
    </lineage>
</organism>
<evidence type="ECO:0000256" key="1">
    <source>
        <dbReference type="SAM" id="MobiDB-lite"/>
    </source>
</evidence>
<sequence>MDESLFLVDQSNPCPVGLGPRKSSAAAAAAVFSSFTIEMIELDQSSKAYTSIKNLLRTTSMLSPLCCSSSWEDIPLKDPLVKQAAWAYLQPMASTAGEDCGGGGFFGIFRRGMDNRSPVECGCLAWLNEIVVKGFLELLSGKKRIECLPDDDEEENENFAGRGDYDDGEKAD</sequence>
<reference evidence="2 3" key="1">
    <citation type="submission" date="2024-04" db="EMBL/GenBank/DDBJ databases">
        <authorList>
            <person name="Fracassetti M."/>
        </authorList>
    </citation>
    <scope>NUCLEOTIDE SEQUENCE [LARGE SCALE GENOMIC DNA]</scope>
</reference>
<accession>A0AAV2FK47</accession>
<feature type="compositionally biased region" description="Basic and acidic residues" evidence="1">
    <location>
        <begin position="163"/>
        <end position="172"/>
    </location>
</feature>
<proteinExistence type="predicted"/>
<evidence type="ECO:0000313" key="2">
    <source>
        <dbReference type="EMBL" id="CAL1398098.1"/>
    </source>
</evidence>
<name>A0AAV2FK47_9ROSI</name>
<dbReference type="AlphaFoldDB" id="A0AAV2FK47"/>
<feature type="region of interest" description="Disordered" evidence="1">
    <location>
        <begin position="153"/>
        <end position="172"/>
    </location>
</feature>